<dbReference type="PANTHER" id="PTHR42951:SF4">
    <property type="entry name" value="ACYL-COENZYME A THIOESTERASE MBLAC2"/>
    <property type="match status" value="1"/>
</dbReference>
<dbReference type="SUPFAM" id="SSF56281">
    <property type="entry name" value="Metallo-hydrolase/oxidoreductase"/>
    <property type="match status" value="1"/>
</dbReference>
<dbReference type="GO" id="GO:0016787">
    <property type="term" value="F:hydrolase activity"/>
    <property type="evidence" value="ECO:0007669"/>
    <property type="project" value="UniProtKB-KW"/>
</dbReference>
<dbReference type="SMART" id="SM00849">
    <property type="entry name" value="Lactamase_B"/>
    <property type="match status" value="1"/>
</dbReference>
<dbReference type="Gene3D" id="3.60.15.10">
    <property type="entry name" value="Ribonuclease Z/Hydroxyacylglutathione hydrolase-like"/>
    <property type="match status" value="1"/>
</dbReference>
<dbReference type="AlphaFoldDB" id="A0A8B2NSU2"/>
<dbReference type="InterPro" id="IPR030829">
    <property type="entry name" value="SoxH-rel_PQQ_2"/>
</dbReference>
<accession>A0A8B2NSU2</accession>
<dbReference type="Proteomes" id="UP000249590">
    <property type="component" value="Unassembled WGS sequence"/>
</dbReference>
<organism evidence="3 4">
    <name type="scientific">Acuticoccus sediminis</name>
    <dbReference type="NCBI Taxonomy" id="2184697"/>
    <lineage>
        <taxon>Bacteria</taxon>
        <taxon>Pseudomonadati</taxon>
        <taxon>Pseudomonadota</taxon>
        <taxon>Alphaproteobacteria</taxon>
        <taxon>Hyphomicrobiales</taxon>
        <taxon>Amorphaceae</taxon>
        <taxon>Acuticoccus</taxon>
    </lineage>
</organism>
<comment type="caution">
    <text evidence="3">The sequence shown here is derived from an EMBL/GenBank/DDBJ whole genome shotgun (WGS) entry which is preliminary data.</text>
</comment>
<comment type="similarity">
    <text evidence="1">Belongs to the metallo-beta-lactamase superfamily. Class-B beta-lactamase family.</text>
</comment>
<feature type="domain" description="Metallo-beta-lactamase" evidence="2">
    <location>
        <begin position="93"/>
        <end position="282"/>
    </location>
</feature>
<dbReference type="CDD" id="cd16282">
    <property type="entry name" value="metallo-hydrolase-like_MBL-fold"/>
    <property type="match status" value="1"/>
</dbReference>
<name>A0A8B2NSU2_9HYPH</name>
<dbReference type="Pfam" id="PF00753">
    <property type="entry name" value="Lactamase_B"/>
    <property type="match status" value="1"/>
</dbReference>
<dbReference type="OrthoDB" id="420651at2"/>
<reference evidence="3 4" key="1">
    <citation type="submission" date="2018-05" db="EMBL/GenBank/DDBJ databases">
        <title>Acuticoccus sediminis sp. nov., isolated from deep-sea sediment of Indian Ocean.</title>
        <authorList>
            <person name="Liu X."/>
            <person name="Lai Q."/>
            <person name="Du Y."/>
            <person name="Sun F."/>
            <person name="Zhang X."/>
            <person name="Wang S."/>
            <person name="Shao Z."/>
        </authorList>
    </citation>
    <scope>NUCLEOTIDE SEQUENCE [LARGE SCALE GENOMIC DNA]</scope>
    <source>
        <strain evidence="3 4">PTG4-2</strain>
    </source>
</reference>
<dbReference type="InterPro" id="IPR001279">
    <property type="entry name" value="Metallo-B-lactamas"/>
</dbReference>
<keyword evidence="4" id="KW-1185">Reference proteome</keyword>
<dbReference type="PANTHER" id="PTHR42951">
    <property type="entry name" value="METALLO-BETA-LACTAMASE DOMAIN-CONTAINING"/>
    <property type="match status" value="1"/>
</dbReference>
<evidence type="ECO:0000256" key="1">
    <source>
        <dbReference type="ARBA" id="ARBA00005250"/>
    </source>
</evidence>
<dbReference type="EMBL" id="QHHQ01000005">
    <property type="protein sequence ID" value="RAH99339.1"/>
    <property type="molecule type" value="Genomic_DNA"/>
</dbReference>
<gene>
    <name evidence="3" type="ORF">DLJ53_22650</name>
</gene>
<evidence type="ECO:0000313" key="4">
    <source>
        <dbReference type="Proteomes" id="UP000249590"/>
    </source>
</evidence>
<dbReference type="InterPro" id="IPR036866">
    <property type="entry name" value="RibonucZ/Hydroxyglut_hydro"/>
</dbReference>
<dbReference type="GO" id="GO:0017001">
    <property type="term" value="P:antibiotic catabolic process"/>
    <property type="evidence" value="ECO:0007669"/>
    <property type="project" value="UniProtKB-ARBA"/>
</dbReference>
<sequence length="352" mass="36487">MPLSARWIVSKTSPSARPSKYITTKVLGFGAARHGPARGRPARVAALFLLMVAGGAPGPAAAATALAVVEVAPGVFVHEGAVALADGVNRGDIANLGFIVGGEGVAVVDTGGSVEVGAGLLAAIRAETDLPVLAVVNTHMHPDHVFGDAAFRGTGPGGADPEFFGHAKLGRSLAARAAYYLEISERDIGAALTGPEDVVLPNEAVDDHREIDLGGRVLELDAWPTAHTDNDLTVLDRDTGTLFAGDLVFMHHLPVVDGSIAGWLALHPRLAAIEAARVVPGHGPASADWPEALNAQRRYLDAVATGVREAIAAGRPMAQAVEDAPEPGGTWVLVDAFHKRNVTAAYAELEWE</sequence>
<evidence type="ECO:0000313" key="3">
    <source>
        <dbReference type="EMBL" id="RAH99339.1"/>
    </source>
</evidence>
<dbReference type="InterPro" id="IPR050855">
    <property type="entry name" value="NDM-1-like"/>
</dbReference>
<proteinExistence type="inferred from homology"/>
<protein>
    <submittedName>
        <fullName evidence="3">Quinoprotein relay system zinc metallohydrolase 2</fullName>
    </submittedName>
</protein>
<keyword evidence="3" id="KW-0378">Hydrolase</keyword>
<evidence type="ECO:0000259" key="2">
    <source>
        <dbReference type="SMART" id="SM00849"/>
    </source>
</evidence>
<dbReference type="NCBIfam" id="TIGR04559">
    <property type="entry name" value="SoxH_rel_PQQ_2"/>
    <property type="match status" value="1"/>
</dbReference>